<keyword evidence="5" id="KW-1133">Transmembrane helix</keyword>
<evidence type="ECO:0000313" key="8">
    <source>
        <dbReference type="Proteomes" id="UP000244441"/>
    </source>
</evidence>
<dbReference type="GO" id="GO:0042597">
    <property type="term" value="C:periplasmic space"/>
    <property type="evidence" value="ECO:0007669"/>
    <property type="project" value="TreeGrafter"/>
</dbReference>
<dbReference type="KEGG" id="cate:C2869_20555"/>
<dbReference type="EMBL" id="CP026604">
    <property type="protein sequence ID" value="AWB68638.1"/>
    <property type="molecule type" value="Genomic_DNA"/>
</dbReference>
<dbReference type="InterPro" id="IPR001478">
    <property type="entry name" value="PDZ"/>
</dbReference>
<keyword evidence="3" id="KW-0378">Hydrolase</keyword>
<dbReference type="Proteomes" id="UP000244441">
    <property type="component" value="Chromosome"/>
</dbReference>
<dbReference type="InterPro" id="IPR043504">
    <property type="entry name" value="Peptidase_S1_PA_chymotrypsin"/>
</dbReference>
<feature type="transmembrane region" description="Helical" evidence="5">
    <location>
        <begin position="12"/>
        <end position="35"/>
    </location>
</feature>
<accession>A0A2S0VWP4</accession>
<keyword evidence="5" id="KW-0472">Membrane</keyword>
<evidence type="ECO:0000256" key="2">
    <source>
        <dbReference type="ARBA" id="ARBA00022670"/>
    </source>
</evidence>
<keyword evidence="8" id="KW-1185">Reference proteome</keyword>
<keyword evidence="5" id="KW-0812">Transmembrane</keyword>
<dbReference type="Pfam" id="PF13365">
    <property type="entry name" value="Trypsin_2"/>
    <property type="match status" value="1"/>
</dbReference>
<evidence type="ECO:0000256" key="1">
    <source>
        <dbReference type="ARBA" id="ARBA00010541"/>
    </source>
</evidence>
<dbReference type="RefSeq" id="WP_108604690.1">
    <property type="nucleotide sequence ID" value="NZ_CP026604.1"/>
</dbReference>
<dbReference type="InterPro" id="IPR001940">
    <property type="entry name" value="Peptidase_S1C"/>
</dbReference>
<dbReference type="SMART" id="SM00228">
    <property type="entry name" value="PDZ"/>
    <property type="match status" value="1"/>
</dbReference>
<dbReference type="Gene3D" id="2.30.42.10">
    <property type="match status" value="1"/>
</dbReference>
<dbReference type="InterPro" id="IPR009003">
    <property type="entry name" value="Peptidase_S1_PA"/>
</dbReference>
<dbReference type="OrthoDB" id="9758917at2"/>
<dbReference type="PRINTS" id="PR00834">
    <property type="entry name" value="PROTEASES2C"/>
</dbReference>
<protein>
    <recommendedName>
        <fullName evidence="6">PDZ domain-containing protein</fullName>
    </recommendedName>
</protein>
<dbReference type="Gene3D" id="2.40.10.10">
    <property type="entry name" value="Trypsin-like serine proteases"/>
    <property type="match status" value="2"/>
</dbReference>
<name>A0A2S0VWP4_9ALTE</name>
<dbReference type="PANTHER" id="PTHR22939">
    <property type="entry name" value="SERINE PROTEASE FAMILY S1C HTRA-RELATED"/>
    <property type="match status" value="1"/>
</dbReference>
<proteinExistence type="inferred from homology"/>
<evidence type="ECO:0000256" key="4">
    <source>
        <dbReference type="ARBA" id="ARBA00022825"/>
    </source>
</evidence>
<organism evidence="7 8">
    <name type="scientific">Saccharobesus litoralis</name>
    <dbReference type="NCBI Taxonomy" id="2172099"/>
    <lineage>
        <taxon>Bacteria</taxon>
        <taxon>Pseudomonadati</taxon>
        <taxon>Pseudomonadota</taxon>
        <taxon>Gammaproteobacteria</taxon>
        <taxon>Alteromonadales</taxon>
        <taxon>Alteromonadaceae</taxon>
        <taxon>Saccharobesus</taxon>
    </lineage>
</organism>
<keyword evidence="4" id="KW-0720">Serine protease</keyword>
<evidence type="ECO:0000256" key="5">
    <source>
        <dbReference type="SAM" id="Phobius"/>
    </source>
</evidence>
<dbReference type="SUPFAM" id="SSF50156">
    <property type="entry name" value="PDZ domain-like"/>
    <property type="match status" value="1"/>
</dbReference>
<dbReference type="GO" id="GO:0004252">
    <property type="term" value="F:serine-type endopeptidase activity"/>
    <property type="evidence" value="ECO:0007669"/>
    <property type="project" value="InterPro"/>
</dbReference>
<evidence type="ECO:0000256" key="3">
    <source>
        <dbReference type="ARBA" id="ARBA00022801"/>
    </source>
</evidence>
<dbReference type="PROSITE" id="PS50106">
    <property type="entry name" value="PDZ"/>
    <property type="match status" value="1"/>
</dbReference>
<feature type="domain" description="PDZ" evidence="6">
    <location>
        <begin position="270"/>
        <end position="358"/>
    </location>
</feature>
<dbReference type="Pfam" id="PF13180">
    <property type="entry name" value="PDZ_2"/>
    <property type="match status" value="1"/>
</dbReference>
<dbReference type="GO" id="GO:0006515">
    <property type="term" value="P:protein quality control for misfolded or incompletely synthesized proteins"/>
    <property type="evidence" value="ECO:0007669"/>
    <property type="project" value="TreeGrafter"/>
</dbReference>
<gene>
    <name evidence="7" type="ORF">C2869_20555</name>
</gene>
<dbReference type="PANTHER" id="PTHR22939:SF101">
    <property type="entry name" value="PERIPLASMIC PH-DEPENDENT SERINE ENDOPROTEASE DEGQ"/>
    <property type="match status" value="1"/>
</dbReference>
<dbReference type="AlphaFoldDB" id="A0A2S0VWP4"/>
<evidence type="ECO:0000313" key="7">
    <source>
        <dbReference type="EMBL" id="AWB68638.1"/>
    </source>
</evidence>
<comment type="similarity">
    <text evidence="1">Belongs to the peptidase S1C family.</text>
</comment>
<dbReference type="SUPFAM" id="SSF50494">
    <property type="entry name" value="Trypsin-like serine proteases"/>
    <property type="match status" value="1"/>
</dbReference>
<keyword evidence="2" id="KW-0645">Protease</keyword>
<evidence type="ECO:0000259" key="6">
    <source>
        <dbReference type="PROSITE" id="PS50106"/>
    </source>
</evidence>
<sequence>MNIQKTFDHIKNTVTFIAKSLGIGFIIAALLFAFFPELKKNNALWQSFFAANEPDFRPVSYAMAVKRAAPAVVNIYTRTTQTTNRFIYNITREVQGLGSGVIASEKGFILTAAHVVKDADLIGVALQDGRIFEAQLIGTDPANDLAVLYVEANNLPVIPINKNRAIQTGDVVLAIGNPYNLGLTITQGIIGATGRSGLMSNKAINLDHSDFIQMDAAINDGNSGGALVNSLGELVGINSAKLAPLNQQTTSQGIFFAVNAHSALKIMDRIIENGRVVRGYLGISGSAYGLPSELKQSEEAFAILVNEVESDSPAAQAGLQPGDLIFELAGAPIVEPNDVLEWLDNTKPGTQVKIRLIRKNIILEKTVIMGEDPITRRLRD</sequence>
<reference evidence="7 8" key="1">
    <citation type="submission" date="2018-01" db="EMBL/GenBank/DDBJ databases">
        <title>Genome sequence of a Cantenovulum-like bacteria.</title>
        <authorList>
            <person name="Tan W.R."/>
            <person name="Lau N.-S."/>
            <person name="Go F."/>
            <person name="Amirul A.-A.A."/>
        </authorList>
    </citation>
    <scope>NUCLEOTIDE SEQUENCE [LARGE SCALE GENOMIC DNA]</scope>
    <source>
        <strain evidence="7 8">CCB-QB4</strain>
    </source>
</reference>
<dbReference type="InterPro" id="IPR036034">
    <property type="entry name" value="PDZ_sf"/>
</dbReference>